<dbReference type="InterPro" id="IPR011013">
    <property type="entry name" value="Gal_mutarotase_sf_dom"/>
</dbReference>
<evidence type="ECO:0000313" key="12">
    <source>
        <dbReference type="EMBL" id="MDG4695582.1"/>
    </source>
</evidence>
<dbReference type="EMBL" id="JAUQTG010000003">
    <property type="protein sequence ID" value="MDO7856360.1"/>
    <property type="molecule type" value="Genomic_DNA"/>
</dbReference>
<comment type="caution">
    <text evidence="12">The sequence shown here is derived from an EMBL/GenBank/DDBJ whole genome shotgun (WGS) entry which is preliminary data.</text>
</comment>
<keyword evidence="6 8" id="KW-0413">Isomerase</keyword>
<evidence type="ECO:0000256" key="9">
    <source>
        <dbReference type="PIRSR" id="PIRSR005096-1"/>
    </source>
</evidence>
<dbReference type="SUPFAM" id="SSF74650">
    <property type="entry name" value="Galactose mutarotase-like"/>
    <property type="match status" value="1"/>
</dbReference>
<reference evidence="12" key="1">
    <citation type="submission" date="2023-03" db="EMBL/GenBank/DDBJ databases">
        <title>a new species belonging to Providencia genus.</title>
        <authorList>
            <person name="Yang W."/>
            <person name="Hu F."/>
            <person name="Shen S."/>
            <person name="Ding L."/>
            <person name="Yin D."/>
        </authorList>
    </citation>
    <scope>NUCLEOTIDE SEQUENCE</scope>
    <source>
        <strain evidence="12">CRE-3FA-0001</strain>
    </source>
</reference>
<dbReference type="PIRSF" id="PIRSF005096">
    <property type="entry name" value="GALM"/>
    <property type="match status" value="1"/>
</dbReference>
<proteinExistence type="inferred from homology"/>
<dbReference type="NCBIfam" id="NF008277">
    <property type="entry name" value="PRK11055.1"/>
    <property type="match status" value="1"/>
</dbReference>
<evidence type="ECO:0000256" key="8">
    <source>
        <dbReference type="PIRNR" id="PIRNR005096"/>
    </source>
</evidence>
<name>A0AA42K129_9GAMM</name>
<evidence type="ECO:0000256" key="4">
    <source>
        <dbReference type="ARBA" id="ARBA00013185"/>
    </source>
</evidence>
<dbReference type="AlphaFoldDB" id="A0AA42K129"/>
<dbReference type="Proteomes" id="UP001156701">
    <property type="component" value="Unassembled WGS sequence"/>
</dbReference>
<reference evidence="13" key="2">
    <citation type="submission" date="2023-07" db="EMBL/GenBank/DDBJ databases">
        <authorList>
            <person name="Yang W."/>
            <person name="Chen J."/>
            <person name="Ji P."/>
            <person name="Hu F."/>
        </authorList>
    </citation>
    <scope>NUCLEOTIDE SEQUENCE</scope>
    <source>
        <strain evidence="13">CRE-138-0111</strain>
    </source>
</reference>
<evidence type="ECO:0000313" key="15">
    <source>
        <dbReference type="Proteomes" id="UP001176478"/>
    </source>
</evidence>
<evidence type="ECO:0000313" key="14">
    <source>
        <dbReference type="Proteomes" id="UP001156701"/>
    </source>
</evidence>
<accession>A0AA42K129</accession>
<dbReference type="InterPro" id="IPR008183">
    <property type="entry name" value="Aldose_1/G6P_1-epimerase"/>
</dbReference>
<dbReference type="GO" id="GO:0006006">
    <property type="term" value="P:glucose metabolic process"/>
    <property type="evidence" value="ECO:0007669"/>
    <property type="project" value="TreeGrafter"/>
</dbReference>
<feature type="active site" description="Proton donor" evidence="9">
    <location>
        <position position="173"/>
    </location>
</feature>
<dbReference type="EC" id="5.1.3.3" evidence="4 8"/>
<sequence length="346" mass="38620">MQFTHEQRLALQAAKIIELTNQNGMKITLTNLGASWMSCILPLASGQRDVILGSPNIAQQMQQTVYLGATVGRVANRIANAQFSIDGENYKVSSNQGMHCLHGGEDNFSYRVWAISQRHAQQVVFTLISPHGDQGFPGELRVDTSYELTDENQVIIRYQYQTSATCPVNLTNHTYFNLAGENTEKTLFEHELKIHSNDYVPTDKDGVPTGAWRGVTGSYFDFRQGKPIGRGFLQDEDQIMVGGYDHTFILDSTRIDGKQTVASLRAPAGDVQMNISTTMPAMQLYTGNYLTSVAGKTKEYTPFSGVAFETQFPPDAVNHPEWGAKYSPISYSNQRYTSETCYQFIF</sequence>
<evidence type="ECO:0000256" key="7">
    <source>
        <dbReference type="ARBA" id="ARBA00023277"/>
    </source>
</evidence>
<evidence type="ECO:0000256" key="2">
    <source>
        <dbReference type="ARBA" id="ARBA00005028"/>
    </source>
</evidence>
<evidence type="ECO:0000256" key="11">
    <source>
        <dbReference type="PIRSR" id="PIRSR005096-3"/>
    </source>
</evidence>
<dbReference type="Gene3D" id="2.70.98.10">
    <property type="match status" value="1"/>
</dbReference>
<dbReference type="GO" id="GO:0033499">
    <property type="term" value="P:galactose catabolic process via UDP-galactose, Leloir pathway"/>
    <property type="evidence" value="ECO:0007669"/>
    <property type="project" value="TreeGrafter"/>
</dbReference>
<protein>
    <recommendedName>
        <fullName evidence="5 8">Aldose 1-epimerase</fullName>
        <ecNumber evidence="4 8">5.1.3.3</ecNumber>
    </recommendedName>
</protein>
<keyword evidence="7 8" id="KW-0119">Carbohydrate metabolism</keyword>
<comment type="similarity">
    <text evidence="3 8">Belongs to the aldose epimerase family.</text>
</comment>
<feature type="active site" description="Proton acceptor" evidence="9">
    <location>
        <position position="309"/>
    </location>
</feature>
<dbReference type="PROSITE" id="PS00545">
    <property type="entry name" value="ALDOSE_1_EPIMERASE"/>
    <property type="match status" value="1"/>
</dbReference>
<feature type="binding site" evidence="10">
    <location>
        <position position="245"/>
    </location>
    <ligand>
        <name>beta-D-galactose</name>
        <dbReference type="ChEBI" id="CHEBI:27667"/>
    </ligand>
</feature>
<dbReference type="GO" id="GO:0030246">
    <property type="term" value="F:carbohydrate binding"/>
    <property type="evidence" value="ECO:0007669"/>
    <property type="project" value="InterPro"/>
</dbReference>
<dbReference type="CDD" id="cd09019">
    <property type="entry name" value="galactose_mutarotase_like"/>
    <property type="match status" value="1"/>
</dbReference>
<dbReference type="EMBL" id="JARRYG010000004">
    <property type="protein sequence ID" value="MDG4695582.1"/>
    <property type="molecule type" value="Genomic_DNA"/>
</dbReference>
<feature type="binding site" evidence="11">
    <location>
        <begin position="76"/>
        <end position="77"/>
    </location>
    <ligand>
        <name>beta-D-galactose</name>
        <dbReference type="ChEBI" id="CHEBI:27667"/>
    </ligand>
</feature>
<keyword evidence="15" id="KW-1185">Reference proteome</keyword>
<evidence type="ECO:0000256" key="1">
    <source>
        <dbReference type="ARBA" id="ARBA00001614"/>
    </source>
</evidence>
<evidence type="ECO:0000256" key="6">
    <source>
        <dbReference type="ARBA" id="ARBA00023235"/>
    </source>
</evidence>
<dbReference type="RefSeq" id="WP_166687083.1">
    <property type="nucleotide sequence ID" value="NZ_JARRYG010000004.1"/>
</dbReference>
<comment type="catalytic activity">
    <reaction evidence="1 8">
        <text>alpha-D-glucose = beta-D-glucose</text>
        <dbReference type="Rhea" id="RHEA:10264"/>
        <dbReference type="ChEBI" id="CHEBI:15903"/>
        <dbReference type="ChEBI" id="CHEBI:17925"/>
        <dbReference type="EC" id="5.1.3.3"/>
    </reaction>
</comment>
<gene>
    <name evidence="12" type="primary">galM</name>
    <name evidence="12" type="ORF">P7V44_04935</name>
    <name evidence="13" type="ORF">Q5E86_08305</name>
</gene>
<dbReference type="Proteomes" id="UP001176478">
    <property type="component" value="Unassembled WGS sequence"/>
</dbReference>
<dbReference type="GO" id="GO:0004034">
    <property type="term" value="F:aldose 1-epimerase activity"/>
    <property type="evidence" value="ECO:0007669"/>
    <property type="project" value="UniProtKB-EC"/>
</dbReference>
<dbReference type="PANTHER" id="PTHR10091">
    <property type="entry name" value="ALDOSE-1-EPIMERASE"/>
    <property type="match status" value="1"/>
</dbReference>
<dbReference type="GO" id="GO:0005737">
    <property type="term" value="C:cytoplasm"/>
    <property type="evidence" value="ECO:0007669"/>
    <property type="project" value="TreeGrafter"/>
</dbReference>
<evidence type="ECO:0000256" key="5">
    <source>
        <dbReference type="ARBA" id="ARBA00014165"/>
    </source>
</evidence>
<dbReference type="InterPro" id="IPR014718">
    <property type="entry name" value="GH-type_carb-bd"/>
</dbReference>
<comment type="pathway">
    <text evidence="2 8">Carbohydrate metabolism; hexose metabolism.</text>
</comment>
<feature type="binding site" evidence="11">
    <location>
        <begin position="173"/>
        <end position="175"/>
    </location>
    <ligand>
        <name>beta-D-galactose</name>
        <dbReference type="ChEBI" id="CHEBI:27667"/>
    </ligand>
</feature>
<dbReference type="InterPro" id="IPR013458">
    <property type="entry name" value="Ald_epimerase_bac"/>
</dbReference>
<organism evidence="12 14">
    <name type="scientific">Providencia huashanensis</name>
    <dbReference type="NCBI Taxonomy" id="3037798"/>
    <lineage>
        <taxon>Bacteria</taxon>
        <taxon>Pseudomonadati</taxon>
        <taxon>Pseudomonadota</taxon>
        <taxon>Gammaproteobacteria</taxon>
        <taxon>Enterobacterales</taxon>
        <taxon>Morganellaceae</taxon>
        <taxon>Providencia</taxon>
    </lineage>
</organism>
<dbReference type="InterPro" id="IPR015443">
    <property type="entry name" value="Aldose_1-epimerase"/>
</dbReference>
<evidence type="ECO:0000256" key="3">
    <source>
        <dbReference type="ARBA" id="ARBA00006206"/>
    </source>
</evidence>
<dbReference type="Pfam" id="PF01263">
    <property type="entry name" value="Aldose_epim"/>
    <property type="match status" value="1"/>
</dbReference>
<dbReference type="PANTHER" id="PTHR10091:SF0">
    <property type="entry name" value="GALACTOSE MUTAROTASE"/>
    <property type="match status" value="1"/>
</dbReference>
<dbReference type="InterPro" id="IPR047215">
    <property type="entry name" value="Galactose_mutarotase-like"/>
</dbReference>
<evidence type="ECO:0000256" key="10">
    <source>
        <dbReference type="PIRSR" id="PIRSR005096-2"/>
    </source>
</evidence>
<dbReference type="NCBIfam" id="TIGR02636">
    <property type="entry name" value="galM_Leloir"/>
    <property type="match status" value="1"/>
</dbReference>
<reference evidence="13" key="3">
    <citation type="journal article" date="2024" name="Int. J. Antimicrob. Agents">
        <title>Identification of a novel Providencia species showing multi-drug-resistant in three patients with hospital-acquired infection.</title>
        <authorList>
            <person name="Yang W."/>
            <person name="Chen J."/>
            <person name="Yang F."/>
            <person name="Ji P."/>
            <person name="Shen S."/>
            <person name="Yin D."/>
            <person name="Hu F."/>
        </authorList>
    </citation>
    <scope>NUCLEOTIDE SEQUENCE</scope>
    <source>
        <strain evidence="13">CRE-138-0111</strain>
    </source>
</reference>
<dbReference type="InterPro" id="IPR018052">
    <property type="entry name" value="Ald1_epimerase_CS"/>
</dbReference>
<evidence type="ECO:0000313" key="13">
    <source>
        <dbReference type="EMBL" id="MDO7856360.1"/>
    </source>
</evidence>